<dbReference type="AlphaFoldDB" id="A0A3P7JQB1"/>
<dbReference type="InterPro" id="IPR046985">
    <property type="entry name" value="IP5"/>
</dbReference>
<dbReference type="GO" id="GO:0046856">
    <property type="term" value="P:phosphatidylinositol dephosphorylation"/>
    <property type="evidence" value="ECO:0007669"/>
    <property type="project" value="InterPro"/>
</dbReference>
<accession>A0A3P7JQB1</accession>
<organism evidence="1 2">
    <name type="scientific">Strongylus vulgaris</name>
    <name type="common">Blood worm</name>
    <dbReference type="NCBI Taxonomy" id="40348"/>
    <lineage>
        <taxon>Eukaryota</taxon>
        <taxon>Metazoa</taxon>
        <taxon>Ecdysozoa</taxon>
        <taxon>Nematoda</taxon>
        <taxon>Chromadorea</taxon>
        <taxon>Rhabditida</taxon>
        <taxon>Rhabditina</taxon>
        <taxon>Rhabditomorpha</taxon>
        <taxon>Strongyloidea</taxon>
        <taxon>Strongylidae</taxon>
        <taxon>Strongylus</taxon>
    </lineage>
</organism>
<dbReference type="SUPFAM" id="SSF56219">
    <property type="entry name" value="DNase I-like"/>
    <property type="match status" value="2"/>
</dbReference>
<dbReference type="PANTHER" id="PTHR11200:SF295">
    <property type="entry name" value="INOSITOL POLYPHOSPHATE 5-PHOSPHATASE"/>
    <property type="match status" value="1"/>
</dbReference>
<dbReference type="InterPro" id="IPR036691">
    <property type="entry name" value="Endo/exonu/phosph_ase_sf"/>
</dbReference>
<protein>
    <recommendedName>
        <fullName evidence="3">Endonuclease/exonuclease/phosphatase domain-containing protein</fullName>
    </recommendedName>
</protein>
<dbReference type="GO" id="GO:0004439">
    <property type="term" value="F:phosphatidylinositol-4,5-bisphosphate 5-phosphatase activity"/>
    <property type="evidence" value="ECO:0007669"/>
    <property type="project" value="TreeGrafter"/>
</dbReference>
<sequence length="247" mass="27352">MLWAHPFFESGIYCDNPGVVLLISSRKSNFKAATTMDWRVVIITYNVNMQRGDESDVEKLLAPAIATNPHLLVVGMQEVSHGETVVGGTMDWRVVIITYNVNMQRGDESDVEKLLAPAIATNPHLLVVGMQEVSHGETVVGGTVITWQRQMFEWMNTRTDGLVLLAKTYQMTNQVTVFVKRTLIPLGLLEVQPVSFCRVQSTSRNTMGGLTGHKGSIGIKISLQVCSSYRSYFVVLSLAILLQHVAD</sequence>
<gene>
    <name evidence="1" type="ORF">SVUK_LOCUS17137</name>
</gene>
<evidence type="ECO:0008006" key="3">
    <source>
        <dbReference type="Google" id="ProtNLM"/>
    </source>
</evidence>
<dbReference type="EMBL" id="UYYB01116161">
    <property type="protein sequence ID" value="VDM82139.1"/>
    <property type="molecule type" value="Genomic_DNA"/>
</dbReference>
<dbReference type="GO" id="GO:0048488">
    <property type="term" value="P:synaptic vesicle endocytosis"/>
    <property type="evidence" value="ECO:0007669"/>
    <property type="project" value="TreeGrafter"/>
</dbReference>
<dbReference type="Proteomes" id="UP000270094">
    <property type="component" value="Unassembled WGS sequence"/>
</dbReference>
<name>A0A3P7JQB1_STRVU</name>
<dbReference type="Gene3D" id="3.60.10.10">
    <property type="entry name" value="Endonuclease/exonuclease/phosphatase"/>
    <property type="match status" value="1"/>
</dbReference>
<evidence type="ECO:0000313" key="1">
    <source>
        <dbReference type="EMBL" id="VDM82139.1"/>
    </source>
</evidence>
<keyword evidence="2" id="KW-1185">Reference proteome</keyword>
<dbReference type="PANTHER" id="PTHR11200">
    <property type="entry name" value="INOSITOL 5-PHOSPHATASE"/>
    <property type="match status" value="1"/>
</dbReference>
<reference evidence="1 2" key="1">
    <citation type="submission" date="2018-11" db="EMBL/GenBank/DDBJ databases">
        <authorList>
            <consortium name="Pathogen Informatics"/>
        </authorList>
    </citation>
    <scope>NUCLEOTIDE SEQUENCE [LARGE SCALE GENOMIC DNA]</scope>
</reference>
<evidence type="ECO:0000313" key="2">
    <source>
        <dbReference type="Proteomes" id="UP000270094"/>
    </source>
</evidence>
<dbReference type="GO" id="GO:0098793">
    <property type="term" value="C:presynapse"/>
    <property type="evidence" value="ECO:0007669"/>
    <property type="project" value="GOC"/>
</dbReference>
<dbReference type="OrthoDB" id="5830038at2759"/>
<proteinExistence type="predicted"/>